<gene>
    <name evidence="1" type="ORF">PPN31114_00993</name>
</gene>
<organism evidence="1 2">
    <name type="scientific">Pandoraea pneumonica</name>
    <dbReference type="NCBI Taxonomy" id="2508299"/>
    <lineage>
        <taxon>Bacteria</taxon>
        <taxon>Pseudomonadati</taxon>
        <taxon>Pseudomonadota</taxon>
        <taxon>Betaproteobacteria</taxon>
        <taxon>Burkholderiales</taxon>
        <taxon>Burkholderiaceae</taxon>
        <taxon>Pandoraea</taxon>
    </lineage>
</organism>
<reference evidence="1 2" key="1">
    <citation type="submission" date="2019-08" db="EMBL/GenBank/DDBJ databases">
        <authorList>
            <person name="Peeters C."/>
        </authorList>
    </citation>
    <scope>NUCLEOTIDE SEQUENCE [LARGE SCALE GENOMIC DNA]</scope>
    <source>
        <strain evidence="1 2">LMG 31114</strain>
    </source>
</reference>
<sequence>MHPNPSWFLYADYLPPDRTRFFSVAAMTFVMRLRYRAYRGAARDLVQRSRMARWLPVPVKARVLNAVNIQ</sequence>
<dbReference type="AlphaFoldDB" id="A0A5E4SS60"/>
<accession>A0A5E4SS60</accession>
<evidence type="ECO:0000313" key="1">
    <source>
        <dbReference type="EMBL" id="VVD78295.1"/>
    </source>
</evidence>
<keyword evidence="2" id="KW-1185">Reference proteome</keyword>
<dbReference type="OrthoDB" id="8944855at2"/>
<evidence type="ECO:0000313" key="2">
    <source>
        <dbReference type="Proteomes" id="UP000366945"/>
    </source>
</evidence>
<dbReference type="RefSeq" id="WP_150678332.1">
    <property type="nucleotide sequence ID" value="NZ_CABPSK010000001.1"/>
</dbReference>
<dbReference type="GeneID" id="300403049"/>
<protein>
    <submittedName>
        <fullName evidence="1">Uncharacterized protein</fullName>
    </submittedName>
</protein>
<proteinExistence type="predicted"/>
<dbReference type="Proteomes" id="UP000366945">
    <property type="component" value="Unassembled WGS sequence"/>
</dbReference>
<dbReference type="EMBL" id="CABPSK010000001">
    <property type="protein sequence ID" value="VVD78295.1"/>
    <property type="molecule type" value="Genomic_DNA"/>
</dbReference>
<name>A0A5E4SS60_9BURK</name>